<keyword evidence="1 4" id="KW-0808">Transferase</keyword>
<dbReference type="GO" id="GO:0004017">
    <property type="term" value="F:AMP kinase activity"/>
    <property type="evidence" value="ECO:0007669"/>
    <property type="project" value="InterPro"/>
</dbReference>
<gene>
    <name evidence="7" type="ORF">STCU_00962</name>
    <name evidence="6" type="ORF">STCU_04804</name>
</gene>
<dbReference type="InterPro" id="IPR007862">
    <property type="entry name" value="Adenylate_kinase_lid-dom"/>
</dbReference>
<evidence type="ECO:0000256" key="2">
    <source>
        <dbReference type="ARBA" id="ARBA00022741"/>
    </source>
</evidence>
<dbReference type="HAMAP" id="MF_00235">
    <property type="entry name" value="Adenylate_kinase_Adk"/>
    <property type="match status" value="1"/>
</dbReference>
<reference evidence="6 8" key="1">
    <citation type="journal article" date="2013" name="PLoS ONE">
        <title>Predicting the Proteins of Angomonas deanei, Strigomonas culicis and Their Respective Endosymbionts Reveals New Aspects of the Trypanosomatidae Family.</title>
        <authorList>
            <person name="Motta M.C."/>
            <person name="Martins A.C."/>
            <person name="de Souza S.S."/>
            <person name="Catta-Preta C.M."/>
            <person name="Silva R."/>
            <person name="Klein C.C."/>
            <person name="de Almeida L.G."/>
            <person name="de Lima Cunha O."/>
            <person name="Ciapina L.P."/>
            <person name="Brocchi M."/>
            <person name="Colabardini A.C."/>
            <person name="de Araujo Lima B."/>
            <person name="Machado C.R."/>
            <person name="de Almeida Soares C.M."/>
            <person name="Probst C.M."/>
            <person name="de Menezes C.B."/>
            <person name="Thompson C.E."/>
            <person name="Bartholomeu D.C."/>
            <person name="Gradia D.F."/>
            <person name="Pavoni D.P."/>
            <person name="Grisard E.C."/>
            <person name="Fantinatti-Garboggini F."/>
            <person name="Marchini F.K."/>
            <person name="Rodrigues-Luiz G.F."/>
            <person name="Wagner G."/>
            <person name="Goldman G.H."/>
            <person name="Fietto J.L."/>
            <person name="Elias M.C."/>
            <person name="Goldman M.H."/>
            <person name="Sagot M.F."/>
            <person name="Pereira M."/>
            <person name="Stoco P.H."/>
            <person name="de Mendonca-Neto R.P."/>
            <person name="Teixeira S.M."/>
            <person name="Maciel T.E."/>
            <person name="de Oliveira Mendes T.A."/>
            <person name="Urmenyi T.P."/>
            <person name="de Souza W."/>
            <person name="Schenkman S."/>
            <person name="de Vasconcelos A.T."/>
        </authorList>
    </citation>
    <scope>NUCLEOTIDE SEQUENCE [LARGE SCALE GENOMIC DNA]</scope>
</reference>
<protein>
    <submittedName>
        <fullName evidence="6">Adenylate kinase</fullName>
    </submittedName>
</protein>
<dbReference type="OrthoDB" id="439792at2759"/>
<feature type="domain" description="Adenylate kinase active site lid" evidence="5">
    <location>
        <begin position="125"/>
        <end position="158"/>
    </location>
</feature>
<dbReference type="PANTHER" id="PTHR23359">
    <property type="entry name" value="NUCLEOTIDE KINASE"/>
    <property type="match status" value="1"/>
</dbReference>
<evidence type="ECO:0000259" key="5">
    <source>
        <dbReference type="Pfam" id="PF05191"/>
    </source>
</evidence>
<evidence type="ECO:0000256" key="1">
    <source>
        <dbReference type="ARBA" id="ARBA00022679"/>
    </source>
</evidence>
<organism evidence="6 8">
    <name type="scientific">Strigomonas culicis</name>
    <dbReference type="NCBI Taxonomy" id="28005"/>
    <lineage>
        <taxon>Eukaryota</taxon>
        <taxon>Discoba</taxon>
        <taxon>Euglenozoa</taxon>
        <taxon>Kinetoplastea</taxon>
        <taxon>Metakinetoplastina</taxon>
        <taxon>Trypanosomatida</taxon>
        <taxon>Trypanosomatidae</taxon>
        <taxon>Strigomonadinae</taxon>
        <taxon>Strigomonas</taxon>
    </lineage>
</organism>
<comment type="similarity">
    <text evidence="4">Belongs to the adenylate kinase family.</text>
</comment>
<dbReference type="Proteomes" id="UP000015354">
    <property type="component" value="Unassembled WGS sequence"/>
</dbReference>
<dbReference type="Gene3D" id="3.40.50.300">
    <property type="entry name" value="P-loop containing nucleotide triphosphate hydrolases"/>
    <property type="match status" value="1"/>
</dbReference>
<dbReference type="InterPro" id="IPR000850">
    <property type="entry name" value="Adenylat/UMP-CMP_kin"/>
</dbReference>
<evidence type="ECO:0000256" key="3">
    <source>
        <dbReference type="ARBA" id="ARBA00022777"/>
    </source>
</evidence>
<dbReference type="PROSITE" id="PS00113">
    <property type="entry name" value="ADENYLATE_KINASE"/>
    <property type="match status" value="1"/>
</dbReference>
<dbReference type="PRINTS" id="PR00094">
    <property type="entry name" value="ADENYLTKNASE"/>
</dbReference>
<dbReference type="EMBL" id="ATMH01000962">
    <property type="protein sequence ID" value="EPY35712.1"/>
    <property type="molecule type" value="Genomic_DNA"/>
</dbReference>
<dbReference type="CDD" id="cd01428">
    <property type="entry name" value="ADK"/>
    <property type="match status" value="1"/>
</dbReference>
<dbReference type="AlphaFoldDB" id="S9UDP8"/>
<reference evidence="6" key="2">
    <citation type="submission" date="2013-03" db="EMBL/GenBank/DDBJ databases">
        <authorList>
            <person name="Motta M.C.M."/>
            <person name="Martins A.C.A."/>
            <person name="Preta C.M.C.C."/>
            <person name="Silva R."/>
            <person name="de Souza S.S."/>
            <person name="Klein C.C."/>
            <person name="de Almeida L.G.P."/>
            <person name="Cunha O.L."/>
            <person name="Colabardini A.C."/>
            <person name="Lima B.A."/>
            <person name="Machado C.R."/>
            <person name="Soares C.M.A."/>
            <person name="de Menezes C.B.A."/>
            <person name="Bartolomeu D.C."/>
            <person name="Grisard E.C."/>
            <person name="Fantinatti-Garboggini F."/>
            <person name="Rodrigues-Luiz G.F."/>
            <person name="Wagner G."/>
            <person name="Goldman G.H."/>
            <person name="Fietto J.L.R."/>
            <person name="Ciapina L.P."/>
            <person name="Brocchi M."/>
            <person name="Elias M.C."/>
            <person name="Goldman M.H.S."/>
            <person name="Sagot M.-F."/>
            <person name="Pereira M."/>
            <person name="Stoco P.H."/>
            <person name="Teixeira S.M.R."/>
            <person name="de Mendonca-Neto R.P."/>
            <person name="Maciel T.E.F."/>
            <person name="Mendes T.A.O."/>
            <person name="Urmenyi T.P."/>
            <person name="Teixeira M.M.G."/>
            <person name="de Camargo E.F.P."/>
            <person name="de Sousa W."/>
            <person name="Schenkman S."/>
            <person name="de Vasconcelos A.T.R."/>
        </authorList>
    </citation>
    <scope>NUCLEOTIDE SEQUENCE</scope>
</reference>
<keyword evidence="8" id="KW-1185">Reference proteome</keyword>
<dbReference type="SUPFAM" id="SSF52540">
    <property type="entry name" value="P-loop containing nucleoside triphosphate hydrolases"/>
    <property type="match status" value="1"/>
</dbReference>
<evidence type="ECO:0000313" key="8">
    <source>
        <dbReference type="Proteomes" id="UP000015354"/>
    </source>
</evidence>
<dbReference type="EMBL" id="ATMH01004804">
    <property type="protein sequence ID" value="EPY28942.1"/>
    <property type="molecule type" value="Genomic_DNA"/>
</dbReference>
<evidence type="ECO:0000313" key="7">
    <source>
        <dbReference type="EMBL" id="EPY35712.1"/>
    </source>
</evidence>
<evidence type="ECO:0000313" key="6">
    <source>
        <dbReference type="EMBL" id="EPY28942.1"/>
    </source>
</evidence>
<sequence length="232" mass="25827">MKVIIEGPLQGGKTTVSSVVKERYGLCYVSSAEAVRNAIQVGSFPYSNTLKQLMEKGEAIPDTLLVKAVSDATRRPDCANGFVLDGFPRTKRQALLLQEFEKVQADVVVEMDLADHVMQARFGGRQFHPGSGRLYHTIYNPPIHPGKDDATGEPLQQKEEDTPDAIAQRMLQYRRLIAEVRGTFRADQWVPVDASGNIEAVRNNVFAVLDALQMSVLNAKVSTAKKAWWKLW</sequence>
<keyword evidence="2" id="KW-0547">Nucleotide-binding</keyword>
<keyword evidence="3 4" id="KW-0418">Kinase</keyword>
<dbReference type="Pfam" id="PF00406">
    <property type="entry name" value="ADK"/>
    <property type="match status" value="1"/>
</dbReference>
<proteinExistence type="inferred from homology"/>
<comment type="caution">
    <text evidence="6">The sequence shown here is derived from an EMBL/GenBank/DDBJ whole genome shotgun (WGS) entry which is preliminary data.</text>
</comment>
<dbReference type="GO" id="GO:0005524">
    <property type="term" value="F:ATP binding"/>
    <property type="evidence" value="ECO:0007669"/>
    <property type="project" value="InterPro"/>
</dbReference>
<dbReference type="Pfam" id="PF05191">
    <property type="entry name" value="ADK_lid"/>
    <property type="match status" value="1"/>
</dbReference>
<dbReference type="InterPro" id="IPR033690">
    <property type="entry name" value="Adenylat_kinase_CS"/>
</dbReference>
<accession>S9UDP8</accession>
<name>S9UDP8_9TRYP</name>
<dbReference type="InterPro" id="IPR027417">
    <property type="entry name" value="P-loop_NTPase"/>
</dbReference>
<evidence type="ECO:0000256" key="4">
    <source>
        <dbReference type="RuleBase" id="RU003330"/>
    </source>
</evidence>